<feature type="chain" id="PRO_5037847084" description="Hybrid sensor histidine kinase/response regulator" evidence="1">
    <location>
        <begin position="23"/>
        <end position="198"/>
    </location>
</feature>
<comment type="caution">
    <text evidence="2">The sequence shown here is derived from an EMBL/GenBank/DDBJ whole genome shotgun (WGS) entry which is preliminary data.</text>
</comment>
<sequence>MFRTVLLFVFLLRTLHSNGQHSAVAATASLPDQFSFEHFSQENGLSQGTVYDIASYDGYMWFGTQDGLNRFDGHNFKTYRASRGKTYSLSNSWVQALLADRKGRFWVGTVGGLCLYNAGNERFQRFAEAFGNKHLLDSVSVEKLDEDKHGNVWVMTDERGLFRVDSRTGRTHSYLKENNRLYDFCTAPDGKLWVSTYD</sequence>
<proteinExistence type="predicted"/>
<dbReference type="Gene3D" id="2.130.10.10">
    <property type="entry name" value="YVTN repeat-like/Quinoprotein amine dehydrogenase"/>
    <property type="match status" value="1"/>
</dbReference>
<reference evidence="2" key="1">
    <citation type="submission" date="2021-04" db="EMBL/GenBank/DDBJ databases">
        <authorList>
            <person name="Rodrigo-Torres L."/>
            <person name="Arahal R. D."/>
            <person name="Lucena T."/>
        </authorList>
    </citation>
    <scope>NUCLEOTIDE SEQUENCE</scope>
    <source>
        <strain evidence="2">CECT 9275</strain>
    </source>
</reference>
<dbReference type="AlphaFoldDB" id="A0A916JIG6"/>
<evidence type="ECO:0000256" key="1">
    <source>
        <dbReference type="SAM" id="SignalP"/>
    </source>
</evidence>
<accession>A0A916JIG6</accession>
<dbReference type="RefSeq" id="WP_215242427.1">
    <property type="nucleotide sequence ID" value="NZ_CAJRAF010000004.1"/>
</dbReference>
<evidence type="ECO:0000313" key="3">
    <source>
        <dbReference type="Proteomes" id="UP000680038"/>
    </source>
</evidence>
<feature type="signal peptide" evidence="1">
    <location>
        <begin position="1"/>
        <end position="22"/>
    </location>
</feature>
<organism evidence="2 3">
    <name type="scientific">Dyadobacter helix</name>
    <dbReference type="NCBI Taxonomy" id="2822344"/>
    <lineage>
        <taxon>Bacteria</taxon>
        <taxon>Pseudomonadati</taxon>
        <taxon>Bacteroidota</taxon>
        <taxon>Cytophagia</taxon>
        <taxon>Cytophagales</taxon>
        <taxon>Spirosomataceae</taxon>
        <taxon>Dyadobacter</taxon>
    </lineage>
</organism>
<dbReference type="InterPro" id="IPR011110">
    <property type="entry name" value="Reg_prop"/>
</dbReference>
<keyword evidence="3" id="KW-1185">Reference proteome</keyword>
<dbReference type="EMBL" id="CAJRAF010000004">
    <property type="protein sequence ID" value="CAG5015890.1"/>
    <property type="molecule type" value="Genomic_DNA"/>
</dbReference>
<evidence type="ECO:0008006" key="4">
    <source>
        <dbReference type="Google" id="ProtNLM"/>
    </source>
</evidence>
<dbReference type="Proteomes" id="UP000680038">
    <property type="component" value="Unassembled WGS sequence"/>
</dbReference>
<evidence type="ECO:0000313" key="2">
    <source>
        <dbReference type="EMBL" id="CAG5015890.1"/>
    </source>
</evidence>
<dbReference type="Pfam" id="PF07494">
    <property type="entry name" value="Reg_prop"/>
    <property type="match status" value="2"/>
</dbReference>
<name>A0A916JIG6_9BACT</name>
<keyword evidence="1" id="KW-0732">Signal</keyword>
<protein>
    <recommendedName>
        <fullName evidence="4">Hybrid sensor histidine kinase/response regulator</fullName>
    </recommendedName>
</protein>
<gene>
    <name evidence="2" type="ORF">DYBT9275_05436</name>
</gene>
<dbReference type="InterPro" id="IPR015943">
    <property type="entry name" value="WD40/YVTN_repeat-like_dom_sf"/>
</dbReference>
<dbReference type="SUPFAM" id="SSF63829">
    <property type="entry name" value="Calcium-dependent phosphotriesterase"/>
    <property type="match status" value="1"/>
</dbReference>